<dbReference type="SUPFAM" id="SSF51690">
    <property type="entry name" value="Nicotinate/Quinolinate PRTase C-terminal domain-like"/>
    <property type="match status" value="1"/>
</dbReference>
<evidence type="ECO:0000259" key="6">
    <source>
        <dbReference type="Pfam" id="PF01729"/>
    </source>
</evidence>
<accession>A0A0H3HYZ9</accession>
<dbReference type="InterPro" id="IPR027277">
    <property type="entry name" value="NadC/ModD"/>
</dbReference>
<dbReference type="GO" id="GO:0034213">
    <property type="term" value="P:quinolinate catabolic process"/>
    <property type="evidence" value="ECO:0007669"/>
    <property type="project" value="TreeGrafter"/>
</dbReference>
<dbReference type="EMBL" id="WABS01000009">
    <property type="protein sequence ID" value="MBI0554065.1"/>
    <property type="molecule type" value="Genomic_DNA"/>
</dbReference>
<dbReference type="AlphaFoldDB" id="A0A0H3HYZ9"/>
<name>A0A0H3HYZ9_PECPM</name>
<evidence type="ECO:0000313" key="11">
    <source>
        <dbReference type="Proteomes" id="UP001194579"/>
    </source>
</evidence>
<dbReference type="CDD" id="cd01573">
    <property type="entry name" value="modD_like"/>
    <property type="match status" value="1"/>
</dbReference>
<dbReference type="InterPro" id="IPR006242">
    <property type="entry name" value="ModD"/>
</dbReference>
<evidence type="ECO:0000313" key="8">
    <source>
        <dbReference type="EMBL" id="AFI88393.1"/>
    </source>
</evidence>
<gene>
    <name evidence="8" type="ordered locus">W5S_0266</name>
    <name evidence="9" type="ORF">F6Q06_06095</name>
</gene>
<dbReference type="InterPro" id="IPR022412">
    <property type="entry name" value="Quinolinate_PRibosylTrfase_N"/>
</dbReference>
<dbReference type="Gene3D" id="3.90.1170.20">
    <property type="entry name" value="Quinolinate phosphoribosyl transferase, N-terminal domain"/>
    <property type="match status" value="1"/>
</dbReference>
<dbReference type="KEGG" id="pec:W5S_0266"/>
<dbReference type="RefSeq" id="WP_014698504.1">
    <property type="nucleotide sequence ID" value="NC_017845.1"/>
</dbReference>
<dbReference type="HOGENOM" id="CLU_039622_2_1_6"/>
<evidence type="ECO:0000256" key="4">
    <source>
        <dbReference type="ARBA" id="ARBA00022679"/>
    </source>
</evidence>
<reference evidence="8" key="2">
    <citation type="submission" date="2012-03" db="EMBL/GenBank/DDBJ databases">
        <authorList>
            <person name="Koskinen P."/>
            <person name="Laine P."/>
            <person name="Niemi O."/>
            <person name="Nykyri J."/>
            <person name="Harjunpaa H."/>
            <person name="Auvinen P."/>
            <person name="Paulin L."/>
            <person name="Pirhonen M."/>
            <person name="Palva T."/>
            <person name="Holm L."/>
        </authorList>
    </citation>
    <scope>NUCLEOTIDE SEQUENCE</scope>
    <source>
        <strain evidence="8">SCC3193</strain>
    </source>
</reference>
<reference evidence="9" key="4">
    <citation type="submission" date="2024-05" db="EMBL/GenBank/DDBJ databases">
        <title>Identification of Pectobacterium versatile causing blackleg of potato from New York State with a whole genome sequencing approach.</title>
        <authorList>
            <person name="Ma X."/>
            <person name="Swingle B."/>
        </authorList>
    </citation>
    <scope>NUCLEOTIDE SEQUENCE</scope>
    <source>
        <strain evidence="9">NY1588A</strain>
    </source>
</reference>
<dbReference type="PIRSF" id="PIRSF006250">
    <property type="entry name" value="NadC_ModD"/>
    <property type="match status" value="1"/>
</dbReference>
<dbReference type="Pfam" id="PF02749">
    <property type="entry name" value="QRPTase_N"/>
    <property type="match status" value="1"/>
</dbReference>
<dbReference type="InterPro" id="IPR037128">
    <property type="entry name" value="Quinolinate_PRibosylTase_N_sf"/>
</dbReference>
<feature type="domain" description="Quinolinate phosphoribosyl transferase C-terminal" evidence="6">
    <location>
        <begin position="120"/>
        <end position="276"/>
    </location>
</feature>
<dbReference type="PANTHER" id="PTHR32179:SF4">
    <property type="entry name" value="PYROPHOSPHORYLASE MODD-RELATED"/>
    <property type="match status" value="1"/>
</dbReference>
<dbReference type="GO" id="GO:0004514">
    <property type="term" value="F:nicotinate-nucleotide diphosphorylase (carboxylating) activity"/>
    <property type="evidence" value="ECO:0007669"/>
    <property type="project" value="InterPro"/>
</dbReference>
<evidence type="ECO:0000259" key="7">
    <source>
        <dbReference type="Pfam" id="PF02749"/>
    </source>
</evidence>
<comment type="similarity">
    <text evidence="1 5">Belongs to the NadC/ModD family.</text>
</comment>
<sequence length="282" mass="30509">MIYIPDAYLDQLLLEDIQYGDVTTRALGIGQGEGEITFFHRQGGCVSGMPVAERLLQRLGLQVTYGVQEGARVQPGEAMLAATGKVAALHQGWKVTQNVLEWCCGVSEYLYQMKAIYIREVPSGQIACTRKIIPGTKPLSTLAVLAGGGIVHRLGCAETVLLFTNHRRFLPHQDDWVSHIAQLRHAAPEKAIIVEVDHPDEAIQALNAGPDVLQLDKFTPEQVASTLSYAARHTPACRVSAAGGINLQTVQRYAATGVSLLVTSAPYHAPSADIRVVLTPIL</sequence>
<dbReference type="GO" id="GO:0005737">
    <property type="term" value="C:cytoplasm"/>
    <property type="evidence" value="ECO:0007669"/>
    <property type="project" value="TreeGrafter"/>
</dbReference>
<proteinExistence type="inferred from homology"/>
<organism evidence="8 10">
    <name type="scientific">Pectobacterium parmentieri</name>
    <dbReference type="NCBI Taxonomy" id="1905730"/>
    <lineage>
        <taxon>Bacteria</taxon>
        <taxon>Pseudomonadati</taxon>
        <taxon>Pseudomonadota</taxon>
        <taxon>Gammaproteobacteria</taxon>
        <taxon>Enterobacterales</taxon>
        <taxon>Pectobacteriaceae</taxon>
        <taxon>Pectobacterium</taxon>
    </lineage>
</organism>
<dbReference type="GO" id="GO:0009435">
    <property type="term" value="P:NAD+ biosynthetic process"/>
    <property type="evidence" value="ECO:0007669"/>
    <property type="project" value="InterPro"/>
</dbReference>
<dbReference type="EMBL" id="CP003415">
    <property type="protein sequence ID" value="AFI88393.1"/>
    <property type="molecule type" value="Genomic_DNA"/>
</dbReference>
<dbReference type="STRING" id="1905730.W5S_0266"/>
<reference evidence="11" key="3">
    <citation type="submission" date="2023-07" db="EMBL/GenBank/DDBJ databases">
        <title>Identification of Pectobacterium versatile causing blackleg of potato from New York State with a whole genome sequencing approach.</title>
        <authorList>
            <person name="Ma X."/>
            <person name="Swingle B."/>
        </authorList>
    </citation>
    <scope>NUCLEOTIDE SEQUENCE [LARGE SCALE GENOMIC DNA]</scope>
    <source>
        <strain evidence="11">NY1588A</strain>
    </source>
</reference>
<keyword evidence="4 5" id="KW-0808">Transferase</keyword>
<dbReference type="InterPro" id="IPR036068">
    <property type="entry name" value="Nicotinate_pribotase-like_C"/>
</dbReference>
<feature type="domain" description="Quinolinate phosphoribosyl transferase N-terminal" evidence="7">
    <location>
        <begin position="21"/>
        <end position="104"/>
    </location>
</feature>
<reference evidence="8 10" key="1">
    <citation type="journal article" date="2012" name="J. Bacteriol.">
        <title>Genome sequence of Pectobacterium sp. strain SCC3193.</title>
        <authorList>
            <person name="Koskinen J.P."/>
            <person name="Laine P."/>
            <person name="Niemi O."/>
            <person name="Nykyri J."/>
            <person name="Harjunpaa H."/>
            <person name="Auvinen P."/>
            <person name="Paulin L."/>
            <person name="Pirhonen M."/>
            <person name="Palva T."/>
            <person name="Holm L."/>
        </authorList>
    </citation>
    <scope>NUCLEOTIDE SEQUENCE [LARGE SCALE GENOMIC DNA]</scope>
    <source>
        <strain evidence="8 10">SCC3193</strain>
    </source>
</reference>
<evidence type="ECO:0000313" key="10">
    <source>
        <dbReference type="Proteomes" id="UP000008044"/>
    </source>
</evidence>
<protein>
    <recommendedName>
        <fullName evidence="2">Putative pyrophosphorylase ModD</fullName>
    </recommendedName>
</protein>
<keyword evidence="11" id="KW-1185">Reference proteome</keyword>
<evidence type="ECO:0000256" key="5">
    <source>
        <dbReference type="PIRNR" id="PIRNR006250"/>
    </source>
</evidence>
<dbReference type="NCBIfam" id="TIGR01334">
    <property type="entry name" value="modD"/>
    <property type="match status" value="1"/>
</dbReference>
<dbReference type="Proteomes" id="UP001194579">
    <property type="component" value="Unassembled WGS sequence"/>
</dbReference>
<dbReference type="eggNOG" id="COG0157">
    <property type="taxonomic scope" value="Bacteria"/>
</dbReference>
<dbReference type="Proteomes" id="UP000008044">
    <property type="component" value="Chromosome"/>
</dbReference>
<evidence type="ECO:0000256" key="1">
    <source>
        <dbReference type="ARBA" id="ARBA00009400"/>
    </source>
</evidence>
<dbReference type="PATRIC" id="fig|1166016.3.peg.267"/>
<dbReference type="Gene3D" id="3.20.20.70">
    <property type="entry name" value="Aldolase class I"/>
    <property type="match status" value="1"/>
</dbReference>
<evidence type="ECO:0000256" key="3">
    <source>
        <dbReference type="ARBA" id="ARBA00022676"/>
    </source>
</evidence>
<dbReference type="Pfam" id="PF01729">
    <property type="entry name" value="QRPTase_C"/>
    <property type="match status" value="1"/>
</dbReference>
<dbReference type="FunFam" id="3.20.20.70:FF:000030">
    <property type="entry name" value="Nicotinate-nucleotide pyrophosphorylase, carboxylating"/>
    <property type="match status" value="1"/>
</dbReference>
<dbReference type="PANTHER" id="PTHR32179">
    <property type="entry name" value="NICOTINATE-NUCLEOTIDE PYROPHOSPHORYLASE [CARBOXYLATING]"/>
    <property type="match status" value="1"/>
</dbReference>
<evidence type="ECO:0000256" key="2">
    <source>
        <dbReference type="ARBA" id="ARBA00019205"/>
    </source>
</evidence>
<dbReference type="InterPro" id="IPR013785">
    <property type="entry name" value="Aldolase_TIM"/>
</dbReference>
<dbReference type="InterPro" id="IPR002638">
    <property type="entry name" value="Quinolinate_PRibosylTrfase_C"/>
</dbReference>
<dbReference type="SUPFAM" id="SSF54675">
    <property type="entry name" value="Nicotinate/Quinolinate PRTase N-terminal domain-like"/>
    <property type="match status" value="1"/>
</dbReference>
<keyword evidence="3 5" id="KW-0328">Glycosyltransferase</keyword>
<evidence type="ECO:0000313" key="9">
    <source>
        <dbReference type="EMBL" id="MBI0554065.1"/>
    </source>
</evidence>